<dbReference type="Pfam" id="PF00004">
    <property type="entry name" value="AAA"/>
    <property type="match status" value="1"/>
</dbReference>
<comment type="caution">
    <text evidence="5">The sequence shown here is derived from an EMBL/GenBank/DDBJ whole genome shotgun (WGS) entry which is preliminary data.</text>
</comment>
<keyword evidence="2" id="KW-0547">Nucleotide-binding</keyword>
<evidence type="ECO:0000313" key="5">
    <source>
        <dbReference type="EMBL" id="RZH69592.1"/>
    </source>
</evidence>
<dbReference type="Pfam" id="PF22977">
    <property type="entry name" value="WHD"/>
    <property type="match status" value="1"/>
</dbReference>
<evidence type="ECO:0000256" key="2">
    <source>
        <dbReference type="ARBA" id="ARBA00022741"/>
    </source>
</evidence>
<evidence type="ECO:0000259" key="4">
    <source>
        <dbReference type="SMART" id="SM00382"/>
    </source>
</evidence>
<dbReference type="STRING" id="222984.GCA_000731985_00851"/>
<name>A0A482Y298_9EURY</name>
<dbReference type="GO" id="GO:0016887">
    <property type="term" value="F:ATP hydrolysis activity"/>
    <property type="evidence" value="ECO:0007669"/>
    <property type="project" value="InterPro"/>
</dbReference>
<dbReference type="Proteomes" id="UP000292704">
    <property type="component" value="Unassembled WGS sequence"/>
</dbReference>
<dbReference type="SUPFAM" id="SSF52540">
    <property type="entry name" value="P-loop containing nucleoside triphosphate hydrolases"/>
    <property type="match status" value="1"/>
</dbReference>
<dbReference type="Gene3D" id="3.40.50.300">
    <property type="entry name" value="P-loop containing nucleotide triphosphate hydrolases"/>
    <property type="match status" value="1"/>
</dbReference>
<dbReference type="GO" id="GO:0005524">
    <property type="term" value="F:ATP binding"/>
    <property type="evidence" value="ECO:0007669"/>
    <property type="project" value="UniProtKB-KW"/>
</dbReference>
<dbReference type="CDD" id="cd19481">
    <property type="entry name" value="RecA-like_protease"/>
    <property type="match status" value="1"/>
</dbReference>
<protein>
    <submittedName>
        <fullName evidence="5">ATP-binding protein</fullName>
    </submittedName>
</protein>
<evidence type="ECO:0000256" key="3">
    <source>
        <dbReference type="ARBA" id="ARBA00022840"/>
    </source>
</evidence>
<sequence>MTYSTTRQHLFEQLERIGTILDGAVALREDDVGSDGLPTDASTAITSDSSALSLTIPQPYRDHATTHTDEIRQRREDTPDDVRLRLHVLVERFSLSQFHRDVLLLALAPDIDSSYKRRYRLLCDGGTVVRPTVGLITELFAHTDEQRPVATELVGPKSPLRRHGLLKLVDPDDRGTTALDHELVVTDHIRSYLEGHDGLDPALEHVASLPTPDRTLEDLQLEPALRDRLERVDADSSGRYYFHGPDDDEREAAIGALADARLLRASLPAVLETDALERLHREALLQDCPVHLTDADVLRERGTDRTLEEVFDRFADLQCELFVTGTEAWRPTGTTVGIDAIIEFPRPSVETRQAFWEARADALPADLEPAVLAGTFELTRGQLEAALSTARSLAGGDDLTADDIYEGCRAQSADGLGDLAQRIEPASDWDDIQLREKTDRELRLIRDHIANRARVYSEWGFAEEFARGTGVVALFKGTSGTGKTMAAEVLANDVGMALYKIDLSSVVSKYIGETEENLERIFQAAAHSNAILLFDEADSIFGDRAEVSDATDRYANVEVNYLLQRIESYDGVVVLTTNHASNIDSAFERRIDHTVTFTRPKGPVREAIWAGVFPDDAPLGDLDYEFLSALDLTGGQIRKIGQTAAILAAGDSRRIEMRHVVRALEQEFGVRGQRLRSIDFGEYRRHLRSIDDDRAGTDEQSTDADEEAVGRSPEGVVRRFFELLDAGEGDRAHELYHSRTLAPEFSQKELAMIAHGDLSIAGEIDRVRDDHDRVVLEFERELNGDRTARSYELRPEDDLWRIFNVERVRESDVVVDR</sequence>
<evidence type="ECO:0000256" key="1">
    <source>
        <dbReference type="ARBA" id="ARBA00006914"/>
    </source>
</evidence>
<dbReference type="OrthoDB" id="147168at2157"/>
<dbReference type="InterPro" id="IPR003593">
    <property type="entry name" value="AAA+_ATPase"/>
</dbReference>
<dbReference type="SMART" id="SM00382">
    <property type="entry name" value="AAA"/>
    <property type="match status" value="1"/>
</dbReference>
<organism evidence="5 6">
    <name type="scientific">Natrinema altunense</name>
    <dbReference type="NCBI Taxonomy" id="222984"/>
    <lineage>
        <taxon>Archaea</taxon>
        <taxon>Methanobacteriati</taxon>
        <taxon>Methanobacteriota</taxon>
        <taxon>Stenosarchaea group</taxon>
        <taxon>Halobacteria</taxon>
        <taxon>Halobacteriales</taxon>
        <taxon>Natrialbaceae</taxon>
        <taxon>Natrinema</taxon>
    </lineage>
</organism>
<dbReference type="InterPro" id="IPR054472">
    <property type="entry name" value="WHD"/>
</dbReference>
<evidence type="ECO:0000313" key="6">
    <source>
        <dbReference type="Proteomes" id="UP000292704"/>
    </source>
</evidence>
<dbReference type="InterPro" id="IPR027417">
    <property type="entry name" value="P-loop_NTPase"/>
</dbReference>
<dbReference type="RefSeq" id="WP_130170396.1">
    <property type="nucleotide sequence ID" value="NZ_SHMR01000001.1"/>
</dbReference>
<keyword evidence="3 5" id="KW-0067">ATP-binding</keyword>
<feature type="domain" description="AAA+ ATPase" evidence="4">
    <location>
        <begin position="469"/>
        <end position="601"/>
    </location>
</feature>
<dbReference type="InterPro" id="IPR050221">
    <property type="entry name" value="26S_Proteasome_ATPase"/>
</dbReference>
<dbReference type="EMBL" id="SHMR01000001">
    <property type="protein sequence ID" value="RZH69592.1"/>
    <property type="molecule type" value="Genomic_DNA"/>
</dbReference>
<dbReference type="AlphaFoldDB" id="A0A482Y298"/>
<dbReference type="InterPro" id="IPR003959">
    <property type="entry name" value="ATPase_AAA_core"/>
</dbReference>
<reference evidence="5 6" key="1">
    <citation type="submission" date="2019-02" db="EMBL/GenBank/DDBJ databases">
        <title>Genome analysis provides insights into bioremediation potentialities and Haloocin production by Natrinema altunense strain 4.1R isolated from Chott Douz in Tunisian desert.</title>
        <authorList>
            <person name="Najjari A."/>
            <person name="Youssef N."/>
            <person name="Ben Dhia O."/>
            <person name="Ferjani R."/>
            <person name="El Hidri D."/>
            <person name="Ouzari H.I."/>
            <person name="Cherif A."/>
        </authorList>
    </citation>
    <scope>NUCLEOTIDE SEQUENCE [LARGE SCALE GENOMIC DNA]</scope>
    <source>
        <strain evidence="5 6">4.1R</strain>
    </source>
</reference>
<proteinExistence type="inferred from homology"/>
<dbReference type="PANTHER" id="PTHR23073">
    <property type="entry name" value="26S PROTEASOME REGULATORY SUBUNIT"/>
    <property type="match status" value="1"/>
</dbReference>
<gene>
    <name evidence="5" type="ORF">ELS17_09360</name>
</gene>
<accession>A0A482Y298</accession>
<comment type="similarity">
    <text evidence="1">Belongs to the AAA ATPase family.</text>
</comment>